<dbReference type="GO" id="GO:0097367">
    <property type="term" value="F:carbohydrate derivative binding"/>
    <property type="evidence" value="ECO:0007669"/>
    <property type="project" value="InterPro"/>
</dbReference>
<dbReference type="AlphaFoldDB" id="A0A7I8E3S2"/>
<dbReference type="InterPro" id="IPR009057">
    <property type="entry name" value="Homeodomain-like_sf"/>
</dbReference>
<accession>A0A7I8E3S2</accession>
<protein>
    <recommendedName>
        <fullName evidence="3">MurR/RpiR family transcriptional regulator</fullName>
    </recommendedName>
</protein>
<dbReference type="PANTHER" id="PTHR30514:SF1">
    <property type="entry name" value="HTH-TYPE TRANSCRIPTIONAL REGULATOR HEXR-RELATED"/>
    <property type="match status" value="1"/>
</dbReference>
<dbReference type="SUPFAM" id="SSF53697">
    <property type="entry name" value="SIS domain"/>
    <property type="match status" value="1"/>
</dbReference>
<dbReference type="Gene3D" id="1.10.10.10">
    <property type="entry name" value="Winged helix-like DNA-binding domain superfamily/Winged helix DNA-binding domain"/>
    <property type="match status" value="1"/>
</dbReference>
<proteinExistence type="predicted"/>
<dbReference type="Proteomes" id="UP000593842">
    <property type="component" value="Chromosome"/>
</dbReference>
<evidence type="ECO:0000313" key="2">
    <source>
        <dbReference type="Proteomes" id="UP000593842"/>
    </source>
</evidence>
<dbReference type="GeneID" id="70581146"/>
<gene>
    <name evidence="1" type="ORF">Fi14EGH31_27080</name>
</gene>
<dbReference type="GO" id="GO:0003677">
    <property type="term" value="F:DNA binding"/>
    <property type="evidence" value="ECO:0007669"/>
    <property type="project" value="InterPro"/>
</dbReference>
<evidence type="ECO:0000313" key="1">
    <source>
        <dbReference type="EMBL" id="BCL58996.1"/>
    </source>
</evidence>
<dbReference type="KEGG" id="fit:Fi14EGH31_27080"/>
<name>A0A7I8E3S2_9FIRM</name>
<dbReference type="InterPro" id="IPR036388">
    <property type="entry name" value="WH-like_DNA-bd_sf"/>
</dbReference>
<dbReference type="PANTHER" id="PTHR30514">
    <property type="entry name" value="GLUCOKINASE"/>
    <property type="match status" value="1"/>
</dbReference>
<dbReference type="InterPro" id="IPR047640">
    <property type="entry name" value="RpiR-like"/>
</dbReference>
<dbReference type="EMBL" id="AP024085">
    <property type="protein sequence ID" value="BCL58996.1"/>
    <property type="molecule type" value="Genomic_DNA"/>
</dbReference>
<dbReference type="RefSeq" id="WP_117346228.1">
    <property type="nucleotide sequence ID" value="NZ_AP024085.1"/>
</dbReference>
<reference evidence="2" key="1">
    <citation type="submission" date="2020-09" db="EMBL/GenBank/DDBJ databases">
        <title>Complete genome sequencing of Faecalibacillus intestinalis strain 14EGH31.</title>
        <authorList>
            <person name="Sakamoto M."/>
            <person name="Murakami T."/>
            <person name="Mori H."/>
        </authorList>
    </citation>
    <scope>NUCLEOTIDE SEQUENCE [LARGE SCALE GENOMIC DNA]</scope>
    <source>
        <strain evidence="2">14EGH31</strain>
    </source>
</reference>
<evidence type="ECO:0008006" key="3">
    <source>
        <dbReference type="Google" id="ProtNLM"/>
    </source>
</evidence>
<dbReference type="Gene3D" id="3.40.50.10490">
    <property type="entry name" value="Glucose-6-phosphate isomerase like protein, domain 1"/>
    <property type="match status" value="1"/>
</dbReference>
<dbReference type="SUPFAM" id="SSF46689">
    <property type="entry name" value="Homeodomain-like"/>
    <property type="match status" value="1"/>
</dbReference>
<dbReference type="InterPro" id="IPR046348">
    <property type="entry name" value="SIS_dom_sf"/>
</dbReference>
<sequence length="252" mass="29236">MLVDKINEFLNKYAPTSSMYVFCAYIKSNIHIINHLTIEDVAKKCYTSKGQISKCVKNLGYNSYLEFRDACLDYSKQINEKTTIFSKENDLPHNIKLFSTNIIKMIDYISTNLNNSLLNKLVNDILQSNVIYLYAQGDNRILCNYIQTKFSSLFIPVVICDIDFENTYFSQGKLLIVVSTNGTIFRLDKKLISKIKKLNIKTWLITCNDDISINFFDEKLIVPSLENKYNEYSIKYIIDIIIASVHLMRGKY</sequence>
<organism evidence="1 2">
    <name type="scientific">Faecalibacillus intestinalis</name>
    <dbReference type="NCBI Taxonomy" id="1982626"/>
    <lineage>
        <taxon>Bacteria</taxon>
        <taxon>Bacillati</taxon>
        <taxon>Bacillota</taxon>
        <taxon>Erysipelotrichia</taxon>
        <taxon>Erysipelotrichales</taxon>
        <taxon>Coprobacillaceae</taxon>
        <taxon>Faecalibacillus</taxon>
    </lineage>
</organism>
<dbReference type="GO" id="GO:1901135">
    <property type="term" value="P:carbohydrate derivative metabolic process"/>
    <property type="evidence" value="ECO:0007669"/>
    <property type="project" value="InterPro"/>
</dbReference>
<dbReference type="GO" id="GO:0003700">
    <property type="term" value="F:DNA-binding transcription factor activity"/>
    <property type="evidence" value="ECO:0007669"/>
    <property type="project" value="InterPro"/>
</dbReference>